<dbReference type="AlphaFoldDB" id="A0A2K8T1W5"/>
<protein>
    <submittedName>
        <fullName evidence="2">Serine protease, subtilisin family</fullName>
    </submittedName>
</protein>
<dbReference type="GO" id="GO:0008233">
    <property type="term" value="F:peptidase activity"/>
    <property type="evidence" value="ECO:0007669"/>
    <property type="project" value="UniProtKB-KW"/>
</dbReference>
<feature type="chain" id="PRO_5014720044" evidence="1">
    <location>
        <begin position="29"/>
        <end position="132"/>
    </location>
</feature>
<accession>A0A2K8T1W5</accession>
<keyword evidence="2" id="KW-0378">Hydrolase</keyword>
<dbReference type="RefSeq" id="WP_100902018.1">
    <property type="nucleotide sequence ID" value="NZ_CAWNNC010000001.1"/>
</dbReference>
<reference evidence="2 3" key="1">
    <citation type="submission" date="2017-11" db="EMBL/GenBank/DDBJ databases">
        <title>Complete genome of a free-living desiccation-tolerant cyanobacterium and its photosynthetic adaptation to extreme terrestrial habitat.</title>
        <authorList>
            <person name="Shang J."/>
        </authorList>
    </citation>
    <scope>NUCLEOTIDE SEQUENCE [LARGE SCALE GENOMIC DNA]</scope>
    <source>
        <strain evidence="2 3">CCNUN1</strain>
    </source>
</reference>
<gene>
    <name evidence="2" type="ORF">COO91_07740</name>
</gene>
<dbReference type="KEGG" id="nfl:COO91_07740"/>
<dbReference type="GO" id="GO:0006508">
    <property type="term" value="P:proteolysis"/>
    <property type="evidence" value="ECO:0007669"/>
    <property type="project" value="UniProtKB-KW"/>
</dbReference>
<organism evidence="2 3">
    <name type="scientific">Nostoc flagelliforme CCNUN1</name>
    <dbReference type="NCBI Taxonomy" id="2038116"/>
    <lineage>
        <taxon>Bacteria</taxon>
        <taxon>Bacillati</taxon>
        <taxon>Cyanobacteriota</taxon>
        <taxon>Cyanophyceae</taxon>
        <taxon>Nostocales</taxon>
        <taxon>Nostocaceae</taxon>
        <taxon>Nostoc</taxon>
    </lineage>
</organism>
<dbReference type="OrthoDB" id="1164099at2"/>
<sequence length="132" mass="14408">MSNKFNYVAKLASALTLTFLSMAFVAQADQKAFAQVVRSGTSGSGNWKEYDPTRPGFGIYIDINTNTGFTGTPIYVTSLACKTNCWTTTGGAAVYNPTPNTIRVYVRYADGKPLYPADALRDGWTINWIATQ</sequence>
<evidence type="ECO:0000256" key="1">
    <source>
        <dbReference type="SAM" id="SignalP"/>
    </source>
</evidence>
<keyword evidence="2" id="KW-0645">Protease</keyword>
<feature type="signal peptide" evidence="1">
    <location>
        <begin position="1"/>
        <end position="28"/>
    </location>
</feature>
<evidence type="ECO:0000313" key="2">
    <source>
        <dbReference type="EMBL" id="AUB41686.1"/>
    </source>
</evidence>
<dbReference type="Proteomes" id="UP000232003">
    <property type="component" value="Chromosome"/>
</dbReference>
<keyword evidence="1" id="KW-0732">Signal</keyword>
<name>A0A2K8T1W5_9NOSO</name>
<proteinExistence type="predicted"/>
<dbReference type="EMBL" id="CP024785">
    <property type="protein sequence ID" value="AUB41686.1"/>
    <property type="molecule type" value="Genomic_DNA"/>
</dbReference>
<keyword evidence="3" id="KW-1185">Reference proteome</keyword>
<evidence type="ECO:0000313" key="3">
    <source>
        <dbReference type="Proteomes" id="UP000232003"/>
    </source>
</evidence>